<gene>
    <name evidence="8" type="ORF">H5410_007415</name>
</gene>
<comment type="subcellular location">
    <subcellularLocation>
        <location evidence="1 7">Membrane</location>
        <topology evidence="1 7">Multi-pass membrane protein</topology>
    </subcellularLocation>
</comment>
<dbReference type="GO" id="GO:0015211">
    <property type="term" value="F:purine nucleoside transmembrane transporter activity"/>
    <property type="evidence" value="ECO:0007669"/>
    <property type="project" value="UniProtKB-UniRule"/>
</dbReference>
<dbReference type="GO" id="GO:0016020">
    <property type="term" value="C:membrane"/>
    <property type="evidence" value="ECO:0007669"/>
    <property type="project" value="UniProtKB-SubCell"/>
</dbReference>
<evidence type="ECO:0000313" key="8">
    <source>
        <dbReference type="EMBL" id="KAG5622197.1"/>
    </source>
</evidence>
<organism evidence="8 9">
    <name type="scientific">Solanum commersonii</name>
    <name type="common">Commerson's wild potato</name>
    <name type="synonym">Commerson's nightshade</name>
    <dbReference type="NCBI Taxonomy" id="4109"/>
    <lineage>
        <taxon>Eukaryota</taxon>
        <taxon>Viridiplantae</taxon>
        <taxon>Streptophyta</taxon>
        <taxon>Embryophyta</taxon>
        <taxon>Tracheophyta</taxon>
        <taxon>Spermatophyta</taxon>
        <taxon>Magnoliopsida</taxon>
        <taxon>eudicotyledons</taxon>
        <taxon>Gunneridae</taxon>
        <taxon>Pentapetalae</taxon>
        <taxon>asterids</taxon>
        <taxon>lamiids</taxon>
        <taxon>Solanales</taxon>
        <taxon>Solanaceae</taxon>
        <taxon>Solanoideae</taxon>
        <taxon>Solaneae</taxon>
        <taxon>Solanum</taxon>
    </lineage>
</organism>
<dbReference type="Pfam" id="PF16913">
    <property type="entry name" value="PUNUT"/>
    <property type="match status" value="1"/>
</dbReference>
<protein>
    <recommendedName>
        <fullName evidence="7">Probable purine permease</fullName>
    </recommendedName>
</protein>
<evidence type="ECO:0000256" key="2">
    <source>
        <dbReference type="ARBA" id="ARBA00006213"/>
    </source>
</evidence>
<dbReference type="PANTHER" id="PTHR31376:SF17">
    <property type="entry name" value="PURINE PERMEASE 21-RELATED"/>
    <property type="match status" value="1"/>
</dbReference>
<dbReference type="InterPro" id="IPR030182">
    <property type="entry name" value="PUP_plant"/>
</dbReference>
<accession>A0A9J6AC19</accession>
<keyword evidence="5 7" id="KW-1133">Transmembrane helix</keyword>
<evidence type="ECO:0000256" key="5">
    <source>
        <dbReference type="ARBA" id="ARBA00022989"/>
    </source>
</evidence>
<dbReference type="PANTHER" id="PTHR31376">
    <property type="entry name" value="OS09G0467300 PROTEIN-RELATED"/>
    <property type="match status" value="1"/>
</dbReference>
<comment type="similarity">
    <text evidence="2 7">Belongs to the purine permeases (TC 2.A.7.14) family.</text>
</comment>
<evidence type="ECO:0000313" key="9">
    <source>
        <dbReference type="Proteomes" id="UP000824120"/>
    </source>
</evidence>
<feature type="transmembrane region" description="Helical" evidence="7">
    <location>
        <begin position="206"/>
        <end position="229"/>
    </location>
</feature>
<dbReference type="Proteomes" id="UP000824120">
    <property type="component" value="Chromosome 2"/>
</dbReference>
<feature type="transmembrane region" description="Helical" evidence="7">
    <location>
        <begin position="114"/>
        <end position="134"/>
    </location>
</feature>
<feature type="transmembrane region" description="Helical" evidence="7">
    <location>
        <begin position="40"/>
        <end position="62"/>
    </location>
</feature>
<dbReference type="SUPFAM" id="SSF103481">
    <property type="entry name" value="Multidrug resistance efflux transporter EmrE"/>
    <property type="match status" value="1"/>
</dbReference>
<keyword evidence="4 7" id="KW-0812">Transmembrane</keyword>
<evidence type="ECO:0000256" key="4">
    <source>
        <dbReference type="ARBA" id="ARBA00022692"/>
    </source>
</evidence>
<dbReference type="GO" id="GO:0005345">
    <property type="term" value="F:purine nucleobase transmembrane transporter activity"/>
    <property type="evidence" value="ECO:0007669"/>
    <property type="project" value="UniProtKB-UniRule"/>
</dbReference>
<evidence type="ECO:0000256" key="1">
    <source>
        <dbReference type="ARBA" id="ARBA00004141"/>
    </source>
</evidence>
<dbReference type="InterPro" id="IPR037185">
    <property type="entry name" value="EmrE-like"/>
</dbReference>
<feature type="transmembrane region" description="Helical" evidence="7">
    <location>
        <begin position="241"/>
        <end position="261"/>
    </location>
</feature>
<feature type="transmembrane region" description="Helical" evidence="7">
    <location>
        <begin position="311"/>
        <end position="332"/>
    </location>
</feature>
<feature type="transmembrane region" description="Helical" evidence="7">
    <location>
        <begin position="74"/>
        <end position="93"/>
    </location>
</feature>
<sequence>MGDSSAVDQSLVQGEEVKREEIISQNESQLKAPTLVHYKWWIQMIIYSILVLATQAIGTLLGRIYFEKGGNSKWLATLVQTIAFPILIPFLFIKPKKTNKTIEIIKKPSFIIVSSLYTILGLFIAGNCMLYTIGLQYLPVTTYSLICASQLGFNAIFSYFLNKQKCTPYIVNSLVILTISSSLLVLHNDDSSERTNNKMSRQKFIFGFLSTLAASAGYALMLSITQLALQKIFKKESFRLIIEMSTYQSISATMVLLIGLFASGEWKKLVKEMNEYELGKISYVLNLIGTSICWQFYTVGSVGLIFKVSSLFSNVISILGLPVAPVLAVIFLHDKLSGIKVMSMVLAIWGFVSYMYQHYLDDLKDKAEKRGKLVELSEVNNLIERS</sequence>
<name>A0A9J6AC19_SOLCO</name>
<evidence type="ECO:0000256" key="7">
    <source>
        <dbReference type="RuleBase" id="RU368015"/>
    </source>
</evidence>
<feature type="transmembrane region" description="Helical" evidence="7">
    <location>
        <begin position="140"/>
        <end position="162"/>
    </location>
</feature>
<comment type="caution">
    <text evidence="8">The sequence shown here is derived from an EMBL/GenBank/DDBJ whole genome shotgun (WGS) entry which is preliminary data.</text>
</comment>
<reference evidence="8 9" key="1">
    <citation type="submission" date="2020-09" db="EMBL/GenBank/DDBJ databases">
        <title>De no assembly of potato wild relative species, Solanum commersonii.</title>
        <authorList>
            <person name="Cho K."/>
        </authorList>
    </citation>
    <scope>NUCLEOTIDE SEQUENCE [LARGE SCALE GENOMIC DNA]</scope>
    <source>
        <strain evidence="8">LZ3.2</strain>
        <tissue evidence="8">Leaf</tissue>
    </source>
</reference>
<feature type="transmembrane region" description="Helical" evidence="7">
    <location>
        <begin position="281"/>
        <end position="299"/>
    </location>
</feature>
<proteinExistence type="inferred from homology"/>
<feature type="transmembrane region" description="Helical" evidence="7">
    <location>
        <begin position="338"/>
        <end position="356"/>
    </location>
</feature>
<keyword evidence="3 7" id="KW-0813">Transport</keyword>
<comment type="caution">
    <text evidence="7">Lacks conserved residue(s) required for the propagation of feature annotation.</text>
</comment>
<keyword evidence="6 7" id="KW-0472">Membrane</keyword>
<evidence type="ECO:0000256" key="6">
    <source>
        <dbReference type="ARBA" id="ARBA00023136"/>
    </source>
</evidence>
<keyword evidence="9" id="KW-1185">Reference proteome</keyword>
<evidence type="ECO:0000256" key="3">
    <source>
        <dbReference type="ARBA" id="ARBA00022448"/>
    </source>
</evidence>
<dbReference type="OrthoDB" id="1717816at2759"/>
<dbReference type="EMBL" id="JACXVP010000002">
    <property type="protein sequence ID" value="KAG5622197.1"/>
    <property type="molecule type" value="Genomic_DNA"/>
</dbReference>
<dbReference type="AlphaFoldDB" id="A0A9J6AC19"/>